<reference evidence="1 2" key="1">
    <citation type="submission" date="2020-02" db="EMBL/GenBank/DDBJ databases">
        <authorList>
            <person name="Ma Q."/>
            <person name="Huang Y."/>
            <person name="Song X."/>
            <person name="Pei D."/>
        </authorList>
    </citation>
    <scope>NUCLEOTIDE SEQUENCE [LARGE SCALE GENOMIC DNA]</scope>
    <source>
        <strain evidence="1">Sxm20200214</strain>
        <tissue evidence="1">Leaf</tissue>
    </source>
</reference>
<dbReference type="AlphaFoldDB" id="A0A8X7WQG3"/>
<dbReference type="Proteomes" id="UP000886595">
    <property type="component" value="Unassembled WGS sequence"/>
</dbReference>
<keyword evidence="2" id="KW-1185">Reference proteome</keyword>
<gene>
    <name evidence="1" type="ORF">Bca52824_006343</name>
</gene>
<name>A0A8X7WQG3_BRACI</name>
<comment type="caution">
    <text evidence="1">The sequence shown here is derived from an EMBL/GenBank/DDBJ whole genome shotgun (WGS) entry which is preliminary data.</text>
</comment>
<protein>
    <submittedName>
        <fullName evidence="1">Uncharacterized protein</fullName>
    </submittedName>
</protein>
<sequence length="67" mass="7408">MKSDKGDCDTCKEDESVYDNGCSACLKTSKLNHSGLPRKLKQYSGSQYTMNRITDINTGPQFNAISI</sequence>
<organism evidence="1 2">
    <name type="scientific">Brassica carinata</name>
    <name type="common">Ethiopian mustard</name>
    <name type="synonym">Abyssinian cabbage</name>
    <dbReference type="NCBI Taxonomy" id="52824"/>
    <lineage>
        <taxon>Eukaryota</taxon>
        <taxon>Viridiplantae</taxon>
        <taxon>Streptophyta</taxon>
        <taxon>Embryophyta</taxon>
        <taxon>Tracheophyta</taxon>
        <taxon>Spermatophyta</taxon>
        <taxon>Magnoliopsida</taxon>
        <taxon>eudicotyledons</taxon>
        <taxon>Gunneridae</taxon>
        <taxon>Pentapetalae</taxon>
        <taxon>rosids</taxon>
        <taxon>malvids</taxon>
        <taxon>Brassicales</taxon>
        <taxon>Brassicaceae</taxon>
        <taxon>Brassiceae</taxon>
        <taxon>Brassica</taxon>
    </lineage>
</organism>
<proteinExistence type="predicted"/>
<accession>A0A8X7WQG3</accession>
<evidence type="ECO:0000313" key="1">
    <source>
        <dbReference type="EMBL" id="KAG2335163.1"/>
    </source>
</evidence>
<dbReference type="EMBL" id="JAAMPC010000001">
    <property type="protein sequence ID" value="KAG2335163.1"/>
    <property type="molecule type" value="Genomic_DNA"/>
</dbReference>
<evidence type="ECO:0000313" key="2">
    <source>
        <dbReference type="Proteomes" id="UP000886595"/>
    </source>
</evidence>